<feature type="region of interest" description="Disordered" evidence="1">
    <location>
        <begin position="345"/>
        <end position="390"/>
    </location>
</feature>
<dbReference type="EMBL" id="AP025739">
    <property type="protein sequence ID" value="BDI33169.1"/>
    <property type="molecule type" value="Genomic_DNA"/>
</dbReference>
<proteinExistence type="predicted"/>
<feature type="compositionally biased region" description="Polar residues" evidence="1">
    <location>
        <begin position="149"/>
        <end position="164"/>
    </location>
</feature>
<gene>
    <name evidence="3" type="ORF">CCAX7_52200</name>
</gene>
<dbReference type="OrthoDB" id="64646at2"/>
<keyword evidence="2" id="KW-1133">Transmembrane helix</keyword>
<dbReference type="RefSeq" id="WP_119319164.1">
    <property type="nucleotide sequence ID" value="NZ_AP025739.1"/>
</dbReference>
<evidence type="ECO:0000313" key="4">
    <source>
        <dbReference type="Proteomes" id="UP000287394"/>
    </source>
</evidence>
<feature type="region of interest" description="Disordered" evidence="1">
    <location>
        <begin position="251"/>
        <end position="310"/>
    </location>
</feature>
<evidence type="ECO:0000256" key="2">
    <source>
        <dbReference type="SAM" id="Phobius"/>
    </source>
</evidence>
<keyword evidence="4" id="KW-1185">Reference proteome</keyword>
<dbReference type="Gene3D" id="1.10.10.1320">
    <property type="entry name" value="Anti-sigma factor, zinc-finger domain"/>
    <property type="match status" value="1"/>
</dbReference>
<feature type="region of interest" description="Disordered" evidence="1">
    <location>
        <begin position="139"/>
        <end position="170"/>
    </location>
</feature>
<keyword evidence="2" id="KW-0472">Membrane</keyword>
<feature type="region of interest" description="Disordered" evidence="1">
    <location>
        <begin position="185"/>
        <end position="205"/>
    </location>
</feature>
<evidence type="ECO:0000313" key="3">
    <source>
        <dbReference type="EMBL" id="BDI33169.1"/>
    </source>
</evidence>
<protein>
    <submittedName>
        <fullName evidence="3">Uncharacterized protein</fullName>
    </submittedName>
</protein>
<organism evidence="3 4">
    <name type="scientific">Capsulimonas corticalis</name>
    <dbReference type="NCBI Taxonomy" id="2219043"/>
    <lineage>
        <taxon>Bacteria</taxon>
        <taxon>Bacillati</taxon>
        <taxon>Armatimonadota</taxon>
        <taxon>Armatimonadia</taxon>
        <taxon>Capsulimonadales</taxon>
        <taxon>Capsulimonadaceae</taxon>
        <taxon>Capsulimonas</taxon>
    </lineage>
</organism>
<dbReference type="Proteomes" id="UP000287394">
    <property type="component" value="Chromosome"/>
</dbReference>
<reference evidence="3 4" key="1">
    <citation type="journal article" date="2019" name="Int. J. Syst. Evol. Microbiol.">
        <title>Capsulimonas corticalis gen. nov., sp. nov., an aerobic capsulated bacterium, of a novel bacterial order, Capsulimonadales ord. nov., of the class Armatimonadia of the phylum Armatimonadetes.</title>
        <authorList>
            <person name="Li J."/>
            <person name="Kudo C."/>
            <person name="Tonouchi A."/>
        </authorList>
    </citation>
    <scope>NUCLEOTIDE SEQUENCE [LARGE SCALE GENOMIC DNA]</scope>
    <source>
        <strain evidence="3 4">AX-7</strain>
    </source>
</reference>
<evidence type="ECO:0000256" key="1">
    <source>
        <dbReference type="SAM" id="MobiDB-lite"/>
    </source>
</evidence>
<dbReference type="InterPro" id="IPR041916">
    <property type="entry name" value="Anti_sigma_zinc_sf"/>
</dbReference>
<keyword evidence="2" id="KW-0812">Transmembrane</keyword>
<sequence>MNFSAWFSQVTHRKPVDPGSGCHDIQPLLSLYSDKMTAPAESARVEAHLLECEDCRKALAWMQATNAVLAHREPALPPPDMSLRIRSAIADLETGKQARPARTPLVYRPAFAAAFTILIGAMVVAQITLHPSGNRPVAVKDGPKVASQPLETTPNVTPSASVKPNPTPTVIVPPKKNANVATRLPSDVPHEGAVGNGARPEAGDNAKHSNMVTPLTSKQLLAALPEVHIHSKAPKAFVIPTGGNTHVAQAPHNPLHKPPSAVNKHPDDTQIANRDTPSHDTTAAPINDAPTPPAPIAPTPDDTTRVASASSHANDILSGVRSKVDYMHTVAFALPSSARSVHLTRPNNQMGTVDPSRQAGTIDPSRGSASETATIVHDPGPGASSQRPAHAMEAYTPFYMRSGND</sequence>
<dbReference type="KEGG" id="ccot:CCAX7_52200"/>
<dbReference type="Pfam" id="PF13490">
    <property type="entry name" value="zf-HC2"/>
    <property type="match status" value="1"/>
</dbReference>
<feature type="transmembrane region" description="Helical" evidence="2">
    <location>
        <begin position="105"/>
        <end position="125"/>
    </location>
</feature>
<dbReference type="InterPro" id="IPR027383">
    <property type="entry name" value="Znf_put"/>
</dbReference>
<name>A0A402CP81_9BACT</name>
<dbReference type="AlphaFoldDB" id="A0A402CP81"/>
<accession>A0A402CP81</accession>
<feature type="compositionally biased region" description="Low complexity" evidence="1">
    <location>
        <begin position="280"/>
        <end position="289"/>
    </location>
</feature>